<dbReference type="PANTHER" id="PTHR37625">
    <property type="entry name" value="OUTER MEMBRANE LIPOPROTEIN-RELATED"/>
    <property type="match status" value="1"/>
</dbReference>
<dbReference type="AlphaFoldDB" id="A0A1I5KIP2"/>
<gene>
    <name evidence="2" type="ORF">SAMN04488056_11428</name>
</gene>
<dbReference type="NCBIfam" id="TIGR03352">
    <property type="entry name" value="VI_chp_3"/>
    <property type="match status" value="1"/>
</dbReference>
<keyword evidence="1" id="KW-0732">Signal</keyword>
<evidence type="ECO:0000313" key="2">
    <source>
        <dbReference type="EMBL" id="SFO84885.1"/>
    </source>
</evidence>
<feature type="signal peptide" evidence="1">
    <location>
        <begin position="1"/>
        <end position="24"/>
    </location>
</feature>
<keyword evidence="3" id="KW-1185">Reference proteome</keyword>
<evidence type="ECO:0000256" key="1">
    <source>
        <dbReference type="SAM" id="SignalP"/>
    </source>
</evidence>
<feature type="chain" id="PRO_5011533154" evidence="1">
    <location>
        <begin position="25"/>
        <end position="143"/>
    </location>
</feature>
<dbReference type="InterPro" id="IPR038706">
    <property type="entry name" value="Type_VI_SciN-like_sf"/>
</dbReference>
<evidence type="ECO:0000313" key="3">
    <source>
        <dbReference type="Proteomes" id="UP000199236"/>
    </source>
</evidence>
<dbReference type="Gene3D" id="2.60.40.4150">
    <property type="entry name" value="Type VI secretion system, lipoprotein SciN"/>
    <property type="match status" value="1"/>
</dbReference>
<accession>A0A1I5KIP2</accession>
<dbReference type="PROSITE" id="PS51257">
    <property type="entry name" value="PROKAR_LIPOPROTEIN"/>
    <property type="match status" value="1"/>
</dbReference>
<dbReference type="Proteomes" id="UP000199236">
    <property type="component" value="Unassembled WGS sequence"/>
</dbReference>
<dbReference type="STRING" id="655353.SAMN04488056_11428"/>
<dbReference type="EMBL" id="FOVR01000014">
    <property type="protein sequence ID" value="SFO84885.1"/>
    <property type="molecule type" value="Genomic_DNA"/>
</dbReference>
<sequence length="143" mass="14776">MRTRLMLLAAALLFALAGCNGPSATTVNISAAGSANMNGGAPVKLKVFYLKSAGNFASADFFALFNKGSETLGDNLLGTDDIQMVPGRTANKSRSLATEPTAVGIVAAFRDIGGAKFLAVRRISPGQENNLKVIVSGNSVSIR</sequence>
<organism evidence="2 3">
    <name type="scientific">Cohaesibacter marisflavi</name>
    <dbReference type="NCBI Taxonomy" id="655353"/>
    <lineage>
        <taxon>Bacteria</taxon>
        <taxon>Pseudomonadati</taxon>
        <taxon>Pseudomonadota</taxon>
        <taxon>Alphaproteobacteria</taxon>
        <taxon>Hyphomicrobiales</taxon>
        <taxon>Cohaesibacteraceae</taxon>
    </lineage>
</organism>
<dbReference type="Pfam" id="PF12790">
    <property type="entry name" value="T6SS-SciN"/>
    <property type="match status" value="1"/>
</dbReference>
<protein>
    <submittedName>
        <fullName evidence="2">Type VI secretion system protein VasD</fullName>
    </submittedName>
</protein>
<dbReference type="RefSeq" id="WP_090075027.1">
    <property type="nucleotide sequence ID" value="NZ_FOVR01000014.1"/>
</dbReference>
<dbReference type="InterPro" id="IPR017734">
    <property type="entry name" value="T6SS_SciN"/>
</dbReference>
<dbReference type="OrthoDB" id="7724415at2"/>
<name>A0A1I5KIP2_9HYPH</name>
<dbReference type="PANTHER" id="PTHR37625:SF4">
    <property type="entry name" value="OUTER MEMBRANE LIPOPROTEIN"/>
    <property type="match status" value="1"/>
</dbReference>
<reference evidence="2 3" key="1">
    <citation type="submission" date="2016-10" db="EMBL/GenBank/DDBJ databases">
        <authorList>
            <person name="de Groot N.N."/>
        </authorList>
    </citation>
    <scope>NUCLEOTIDE SEQUENCE [LARGE SCALE GENOMIC DNA]</scope>
    <source>
        <strain evidence="2 3">CGMCC 1.9157</strain>
    </source>
</reference>
<proteinExistence type="predicted"/>